<sequence>MRERVVEMMSGNESGGAGHERRGGGQQPLVPYRSPTVLGAAADGRRRQLRAHRGLLRRHHHKCLFLSPALQLVLLCFSLVTSASEGQNRHRLIDLVCTSCFGVEEVWIFRNSKCVGSDHPSRHV</sequence>
<name>A0A0A9GWN5_ARUDO</name>
<protein>
    <submittedName>
        <fullName evidence="2">Uncharacterized protein</fullName>
    </submittedName>
</protein>
<proteinExistence type="predicted"/>
<evidence type="ECO:0000313" key="2">
    <source>
        <dbReference type="EMBL" id="JAE27959.1"/>
    </source>
</evidence>
<accession>A0A0A9GWN5</accession>
<reference evidence="2" key="1">
    <citation type="submission" date="2014-09" db="EMBL/GenBank/DDBJ databases">
        <authorList>
            <person name="Magalhaes I.L.F."/>
            <person name="Oliveira U."/>
            <person name="Santos F.R."/>
            <person name="Vidigal T.H.D.A."/>
            <person name="Brescovit A.D."/>
            <person name="Santos A.J."/>
        </authorList>
    </citation>
    <scope>NUCLEOTIDE SEQUENCE</scope>
    <source>
        <tissue evidence="2">Shoot tissue taken approximately 20 cm above the soil surface</tissue>
    </source>
</reference>
<dbReference type="AlphaFoldDB" id="A0A0A9GWN5"/>
<evidence type="ECO:0000256" key="1">
    <source>
        <dbReference type="SAM" id="MobiDB-lite"/>
    </source>
</evidence>
<reference evidence="2" key="2">
    <citation type="journal article" date="2015" name="Data Brief">
        <title>Shoot transcriptome of the giant reed, Arundo donax.</title>
        <authorList>
            <person name="Barrero R.A."/>
            <person name="Guerrero F.D."/>
            <person name="Moolhuijzen P."/>
            <person name="Goolsby J.A."/>
            <person name="Tidwell J."/>
            <person name="Bellgard S.E."/>
            <person name="Bellgard M.I."/>
        </authorList>
    </citation>
    <scope>NUCLEOTIDE SEQUENCE</scope>
    <source>
        <tissue evidence="2">Shoot tissue taken approximately 20 cm above the soil surface</tissue>
    </source>
</reference>
<feature type="region of interest" description="Disordered" evidence="1">
    <location>
        <begin position="1"/>
        <end position="31"/>
    </location>
</feature>
<organism evidence="2">
    <name type="scientific">Arundo donax</name>
    <name type="common">Giant reed</name>
    <name type="synonym">Donax arundinaceus</name>
    <dbReference type="NCBI Taxonomy" id="35708"/>
    <lineage>
        <taxon>Eukaryota</taxon>
        <taxon>Viridiplantae</taxon>
        <taxon>Streptophyta</taxon>
        <taxon>Embryophyta</taxon>
        <taxon>Tracheophyta</taxon>
        <taxon>Spermatophyta</taxon>
        <taxon>Magnoliopsida</taxon>
        <taxon>Liliopsida</taxon>
        <taxon>Poales</taxon>
        <taxon>Poaceae</taxon>
        <taxon>PACMAD clade</taxon>
        <taxon>Arundinoideae</taxon>
        <taxon>Arundineae</taxon>
        <taxon>Arundo</taxon>
    </lineage>
</organism>
<dbReference type="EMBL" id="GBRH01169937">
    <property type="protein sequence ID" value="JAE27959.1"/>
    <property type="molecule type" value="Transcribed_RNA"/>
</dbReference>